<keyword evidence="2" id="KW-1185">Reference proteome</keyword>
<gene>
    <name evidence="1" type="ORF">SAMN06296427_105285</name>
</gene>
<name>A0A1W2B5S3_9FLAO</name>
<evidence type="ECO:0000313" key="2">
    <source>
        <dbReference type="Proteomes" id="UP000192393"/>
    </source>
</evidence>
<protein>
    <recommendedName>
        <fullName evidence="3">Transposase</fullName>
    </recommendedName>
</protein>
<dbReference type="EMBL" id="FWXS01000005">
    <property type="protein sequence ID" value="SMC68130.1"/>
    <property type="molecule type" value="Genomic_DNA"/>
</dbReference>
<dbReference type="AlphaFoldDB" id="A0A1W2B5S3"/>
<accession>A0A1W2B5S3</accession>
<evidence type="ECO:0000313" key="1">
    <source>
        <dbReference type="EMBL" id="SMC68130.1"/>
    </source>
</evidence>
<evidence type="ECO:0008006" key="3">
    <source>
        <dbReference type="Google" id="ProtNLM"/>
    </source>
</evidence>
<sequence>MTQRHETKGMLNACFMSEKSILSCIDDYLYNQADTKQF</sequence>
<proteinExistence type="predicted"/>
<reference evidence="1 2" key="1">
    <citation type="submission" date="2017-04" db="EMBL/GenBank/DDBJ databases">
        <authorList>
            <person name="Afonso C.L."/>
            <person name="Miller P.J."/>
            <person name="Scott M.A."/>
            <person name="Spackman E."/>
            <person name="Goraichik I."/>
            <person name="Dimitrov K.M."/>
            <person name="Suarez D.L."/>
            <person name="Swayne D.E."/>
        </authorList>
    </citation>
    <scope>NUCLEOTIDE SEQUENCE [LARGE SCALE GENOMIC DNA]</scope>
    <source>
        <strain evidence="1 2">CGMCC 1.12708</strain>
    </source>
</reference>
<organism evidence="1 2">
    <name type="scientific">Moheibacter sediminis</name>
    <dbReference type="NCBI Taxonomy" id="1434700"/>
    <lineage>
        <taxon>Bacteria</taxon>
        <taxon>Pseudomonadati</taxon>
        <taxon>Bacteroidota</taxon>
        <taxon>Flavobacteriia</taxon>
        <taxon>Flavobacteriales</taxon>
        <taxon>Weeksellaceae</taxon>
        <taxon>Moheibacter</taxon>
    </lineage>
</organism>
<dbReference type="Proteomes" id="UP000192393">
    <property type="component" value="Unassembled WGS sequence"/>
</dbReference>